<sequence>MIVSVAKFVVSEQSGAVKAKGVETGSSLIYSGKVVVNNIPRLEATMRLASQTLRLQNVDTGKSKAETDPATLSDTFCQPRATWATFLSVDTPNCS</sequence>
<keyword evidence="2" id="KW-1185">Reference proteome</keyword>
<accession>A0AAE1DVU7</accession>
<dbReference type="EMBL" id="JAWDGP010002226">
    <property type="protein sequence ID" value="KAK3784607.1"/>
    <property type="molecule type" value="Genomic_DNA"/>
</dbReference>
<reference evidence="1" key="1">
    <citation type="journal article" date="2023" name="G3 (Bethesda)">
        <title>A reference genome for the long-term kleptoplast-retaining sea slug Elysia crispata morphotype clarki.</title>
        <authorList>
            <person name="Eastman K.E."/>
            <person name="Pendleton A.L."/>
            <person name="Shaikh M.A."/>
            <person name="Suttiyut T."/>
            <person name="Ogas R."/>
            <person name="Tomko P."/>
            <person name="Gavelis G."/>
            <person name="Widhalm J.R."/>
            <person name="Wisecaver J.H."/>
        </authorList>
    </citation>
    <scope>NUCLEOTIDE SEQUENCE</scope>
    <source>
        <strain evidence="1">ECLA1</strain>
    </source>
</reference>
<evidence type="ECO:0000313" key="1">
    <source>
        <dbReference type="EMBL" id="KAK3784607.1"/>
    </source>
</evidence>
<evidence type="ECO:0000313" key="2">
    <source>
        <dbReference type="Proteomes" id="UP001283361"/>
    </source>
</evidence>
<gene>
    <name evidence="1" type="ORF">RRG08_003415</name>
</gene>
<comment type="caution">
    <text evidence="1">The sequence shown here is derived from an EMBL/GenBank/DDBJ whole genome shotgun (WGS) entry which is preliminary data.</text>
</comment>
<dbReference type="AlphaFoldDB" id="A0AAE1DVU7"/>
<protein>
    <submittedName>
        <fullName evidence="1">Uncharacterized protein</fullName>
    </submittedName>
</protein>
<dbReference type="Proteomes" id="UP001283361">
    <property type="component" value="Unassembled WGS sequence"/>
</dbReference>
<proteinExistence type="predicted"/>
<name>A0AAE1DVU7_9GAST</name>
<organism evidence="1 2">
    <name type="scientific">Elysia crispata</name>
    <name type="common">lettuce slug</name>
    <dbReference type="NCBI Taxonomy" id="231223"/>
    <lineage>
        <taxon>Eukaryota</taxon>
        <taxon>Metazoa</taxon>
        <taxon>Spiralia</taxon>
        <taxon>Lophotrochozoa</taxon>
        <taxon>Mollusca</taxon>
        <taxon>Gastropoda</taxon>
        <taxon>Heterobranchia</taxon>
        <taxon>Euthyneura</taxon>
        <taxon>Panpulmonata</taxon>
        <taxon>Sacoglossa</taxon>
        <taxon>Placobranchoidea</taxon>
        <taxon>Plakobranchidae</taxon>
        <taxon>Elysia</taxon>
    </lineage>
</organism>